<evidence type="ECO:0000313" key="22">
    <source>
        <dbReference type="EMBL" id="KGQ11405.1"/>
    </source>
</evidence>
<keyword evidence="9" id="KW-0276">Fatty acid metabolism</keyword>
<dbReference type="Pfam" id="PF02801">
    <property type="entry name" value="Ketoacyl-synt_C"/>
    <property type="match status" value="1"/>
</dbReference>
<evidence type="ECO:0000256" key="4">
    <source>
        <dbReference type="ARBA" id="ARBA00011738"/>
    </source>
</evidence>
<dbReference type="EC" id="2.3.1.41" evidence="5"/>
<dbReference type="PROSITE" id="PS00606">
    <property type="entry name" value="KS3_1"/>
    <property type="match status" value="1"/>
</dbReference>
<protein>
    <recommendedName>
        <fullName evidence="13">3-oxoacyl-[acyl-carrier-protein] synthase 1</fullName>
        <ecNumber evidence="5">2.3.1.41</ecNumber>
    </recommendedName>
    <alternativeName>
        <fullName evidence="14">3-oxoacyl-[acyl-carrier-protein] synthase I</fullName>
    </alternativeName>
    <alternativeName>
        <fullName evidence="15">Beta-ketoacyl-ACP synthase I</fullName>
    </alternativeName>
</protein>
<dbReference type="InterPro" id="IPR020846">
    <property type="entry name" value="MFS_dom"/>
</dbReference>
<feature type="transmembrane region" description="Helical" evidence="19">
    <location>
        <begin position="438"/>
        <end position="461"/>
    </location>
</feature>
<evidence type="ECO:0000256" key="3">
    <source>
        <dbReference type="ARBA" id="ARBA00008467"/>
    </source>
</evidence>
<keyword evidence="8 18" id="KW-0808">Transferase</keyword>
<feature type="transmembrane region" description="Helical" evidence="19">
    <location>
        <begin position="636"/>
        <end position="654"/>
    </location>
</feature>
<dbReference type="InterPro" id="IPR037541">
    <property type="entry name" value="MFS_YfcJ"/>
</dbReference>
<dbReference type="PROSITE" id="PS50850">
    <property type="entry name" value="MFS"/>
    <property type="match status" value="1"/>
</dbReference>
<feature type="transmembrane region" description="Helical" evidence="19">
    <location>
        <begin position="722"/>
        <end position="744"/>
    </location>
</feature>
<sequence>MRSHIWGNVKLDTTGLIDRKVVRFMNDASIYAYLSMQEAIADAGLSEEVYQNNPRVGLIAGSGGSSKAQVFGADAMRSPRGLKAVGPYVVTKAMGSAVSACLATPFKIHGVNYSISSACATSAHCIGNAVEQIQLGKQDIVFAGGGEELGWEMACEFDAMGALSTKYNETPEKASRTYDAHRDGFVIAGGGGMVVVEELEHALARGAHIYAEIVGYGATSDGADMVAPSGEGAVRCMKMAMHGVDTPIDYLNSHGTSTPVGDVKELGAIREVFADHSPAISATKAMTGHSLGAAGVQEAIYSLLMLEHGFIAPSINVEALDEQAAGLNIVTKPTEATLTTVMSNSFGFGGTNATLVMRKGAVNLRLALNLWSKQITFAVFLTYMTVGLPLPVIPLFVHQQLGYGNMMVGVAVGIQFLATVLTRGYAGRLADQMGAKRSVLQGMFACGLAGAAYLLAALLPVEPAVKFGLLIVGRLILGFGESQLLTGNLTWGLGLVGPGRSGKVMSWNGMAIYGALAAGAPLGLMLNSQWGFVALGVTTIALPLIGLLFNGTVKSVPAHKGERPSLLTVIGLIWQPGLGLALQGVGFAVIGTFVSLYFAANGWAHAGFTLTAFGGAFVLVRVLFGWMPDRYGGVRVALFSLAVETVGLLLLWHAPGAWTALLGAALTGCGCSLIFPALGVEVVKRVPPQVRGTALGGYAAFQDISYGVTGPLTGILATSMGYSSVFMAGAISAVLGIAVTLVAFRK</sequence>
<dbReference type="Pfam" id="PF00109">
    <property type="entry name" value="ketoacyl-synt"/>
    <property type="match status" value="1"/>
</dbReference>
<dbReference type="STRING" id="1245745.A0A0A2VYZ9"/>
<evidence type="ECO:0000256" key="12">
    <source>
        <dbReference type="ARBA" id="ARBA00023315"/>
    </source>
</evidence>
<dbReference type="NCBIfam" id="NF009048">
    <property type="entry name" value="PRK12382.1"/>
    <property type="match status" value="1"/>
</dbReference>
<evidence type="ECO:0000256" key="17">
    <source>
        <dbReference type="ARBA" id="ARBA00048506"/>
    </source>
</evidence>
<feature type="domain" description="Ketosynthase family 3 (KS3)" evidence="21">
    <location>
        <begin position="1"/>
        <end position="359"/>
    </location>
</feature>
<gene>
    <name evidence="22" type="ORF">BBAD15_g2893</name>
</gene>
<keyword evidence="6" id="KW-0963">Cytoplasm</keyword>
<dbReference type="PANTHER" id="PTHR11712:SF306">
    <property type="entry name" value="3-OXOACYL-[ACYL-CARRIER-PROTEIN] SYNTHASE 1"/>
    <property type="match status" value="1"/>
</dbReference>
<evidence type="ECO:0000256" key="7">
    <source>
        <dbReference type="ARBA" id="ARBA00022516"/>
    </source>
</evidence>
<evidence type="ECO:0000256" key="10">
    <source>
        <dbReference type="ARBA" id="ARBA00023098"/>
    </source>
</evidence>
<dbReference type="HAMAP" id="MF_02091">
    <property type="entry name" value="MFS_YfcJ"/>
    <property type="match status" value="1"/>
</dbReference>
<dbReference type="InterPro" id="IPR000794">
    <property type="entry name" value="Beta-ketoacyl_synthase"/>
</dbReference>
<comment type="similarity">
    <text evidence="3 18">Belongs to the thiolase-like superfamily. Beta-ketoacyl-ACP synthases family.</text>
</comment>
<dbReference type="InterPro" id="IPR014031">
    <property type="entry name" value="Ketoacyl_synth_C"/>
</dbReference>
<keyword evidence="11" id="KW-0275">Fatty acid biosynthesis</keyword>
<feature type="transmembrane region" description="Helical" evidence="19">
    <location>
        <begin position="604"/>
        <end position="624"/>
    </location>
</feature>
<dbReference type="EMBL" id="ANFO01000219">
    <property type="protein sequence ID" value="KGQ11405.1"/>
    <property type="molecule type" value="Genomic_DNA"/>
</dbReference>
<dbReference type="CDD" id="cd17489">
    <property type="entry name" value="MFS_YfcJ_like"/>
    <property type="match status" value="1"/>
</dbReference>
<evidence type="ECO:0000313" key="23">
    <source>
        <dbReference type="Proteomes" id="UP000030106"/>
    </source>
</evidence>
<organism evidence="22 23">
    <name type="scientific">Beauveria bassiana D1-5</name>
    <dbReference type="NCBI Taxonomy" id="1245745"/>
    <lineage>
        <taxon>Eukaryota</taxon>
        <taxon>Fungi</taxon>
        <taxon>Dikarya</taxon>
        <taxon>Ascomycota</taxon>
        <taxon>Pezizomycotina</taxon>
        <taxon>Sordariomycetes</taxon>
        <taxon>Hypocreomycetidae</taxon>
        <taxon>Hypocreales</taxon>
        <taxon>Cordycipitaceae</taxon>
        <taxon>Beauveria</taxon>
    </lineage>
</organism>
<feature type="transmembrane region" description="Helical" evidence="19">
    <location>
        <begin position="695"/>
        <end position="716"/>
    </location>
</feature>
<dbReference type="PROSITE" id="PS52004">
    <property type="entry name" value="KS3_2"/>
    <property type="match status" value="1"/>
</dbReference>
<feature type="transmembrane region" description="Helical" evidence="19">
    <location>
        <begin position="375"/>
        <end position="397"/>
    </location>
</feature>
<dbReference type="Gene3D" id="3.40.47.10">
    <property type="match status" value="2"/>
</dbReference>
<dbReference type="FunFam" id="3.40.47.10:FF:000006">
    <property type="entry name" value="3-oxoacyl-[acyl-carrier-protein] synthase I"/>
    <property type="match status" value="1"/>
</dbReference>
<accession>A0A0A2VYZ9</accession>
<reference evidence="22 23" key="1">
    <citation type="submission" date="2012-10" db="EMBL/GenBank/DDBJ databases">
        <title>Genome sequencing and analysis of entomopathogenic fungi Beauveria bassiana D1-5.</title>
        <authorList>
            <person name="Li Q."/>
            <person name="Wang L."/>
            <person name="Zhang Z."/>
            <person name="Wang Q."/>
            <person name="Ren J."/>
            <person name="Wang M."/>
            <person name="Xu W."/>
            <person name="Wang J."/>
            <person name="Lu Y."/>
            <person name="Du Q."/>
            <person name="Sun Z."/>
        </authorList>
    </citation>
    <scope>NUCLEOTIDE SEQUENCE [LARGE SCALE GENOMIC DNA]</scope>
    <source>
        <strain evidence="22 23">D1-5</strain>
    </source>
</reference>
<evidence type="ECO:0000256" key="2">
    <source>
        <dbReference type="ARBA" id="ARBA00004496"/>
    </source>
</evidence>
<evidence type="ECO:0000256" key="14">
    <source>
        <dbReference type="ARBA" id="ARBA00041620"/>
    </source>
</evidence>
<evidence type="ECO:0000256" key="13">
    <source>
        <dbReference type="ARBA" id="ARBA00039450"/>
    </source>
</evidence>
<feature type="transmembrane region" description="Helical" evidence="19">
    <location>
        <begin position="507"/>
        <end position="526"/>
    </location>
</feature>
<feature type="transmembrane region" description="Helical" evidence="19">
    <location>
        <begin position="660"/>
        <end position="683"/>
    </location>
</feature>
<dbReference type="InterPro" id="IPR016039">
    <property type="entry name" value="Thiolase-like"/>
</dbReference>
<dbReference type="SUPFAM" id="SSF103473">
    <property type="entry name" value="MFS general substrate transporter"/>
    <property type="match status" value="1"/>
</dbReference>
<feature type="transmembrane region" description="Helical" evidence="19">
    <location>
        <begin position="565"/>
        <end position="598"/>
    </location>
</feature>
<dbReference type="GO" id="GO:0022857">
    <property type="term" value="F:transmembrane transporter activity"/>
    <property type="evidence" value="ECO:0007669"/>
    <property type="project" value="InterPro"/>
</dbReference>
<comment type="catalytic activity">
    <reaction evidence="17">
        <text>a fatty acyl-[ACP] + malonyl-[ACP] + H(+) = a 3-oxoacyl-[ACP] + holo-[ACP] + CO2</text>
        <dbReference type="Rhea" id="RHEA:22836"/>
        <dbReference type="Rhea" id="RHEA-COMP:9623"/>
        <dbReference type="Rhea" id="RHEA-COMP:9685"/>
        <dbReference type="Rhea" id="RHEA-COMP:9916"/>
        <dbReference type="Rhea" id="RHEA-COMP:14125"/>
        <dbReference type="ChEBI" id="CHEBI:15378"/>
        <dbReference type="ChEBI" id="CHEBI:16526"/>
        <dbReference type="ChEBI" id="CHEBI:64479"/>
        <dbReference type="ChEBI" id="CHEBI:78449"/>
        <dbReference type="ChEBI" id="CHEBI:78776"/>
        <dbReference type="ChEBI" id="CHEBI:138651"/>
        <dbReference type="EC" id="2.3.1.41"/>
    </reaction>
    <physiologicalReaction direction="left-to-right" evidence="17">
        <dbReference type="Rhea" id="RHEA:22837"/>
    </physiologicalReaction>
</comment>
<evidence type="ECO:0000256" key="1">
    <source>
        <dbReference type="ARBA" id="ARBA00004141"/>
    </source>
</evidence>
<keyword evidence="12" id="KW-0012">Acyltransferase</keyword>
<evidence type="ECO:0000256" key="8">
    <source>
        <dbReference type="ARBA" id="ARBA00022679"/>
    </source>
</evidence>
<dbReference type="Gene3D" id="1.20.1250.20">
    <property type="entry name" value="MFS general substrate transporter like domains"/>
    <property type="match status" value="1"/>
</dbReference>
<dbReference type="SUPFAM" id="SSF53901">
    <property type="entry name" value="Thiolase-like"/>
    <property type="match status" value="2"/>
</dbReference>
<dbReference type="CDD" id="cd00834">
    <property type="entry name" value="KAS_I_II"/>
    <property type="match status" value="1"/>
</dbReference>
<dbReference type="GO" id="GO:0016020">
    <property type="term" value="C:membrane"/>
    <property type="evidence" value="ECO:0007669"/>
    <property type="project" value="UniProtKB-SubCell"/>
</dbReference>
<feature type="domain" description="Major facilitator superfamily (MFS) profile" evidence="20">
    <location>
        <begin position="539"/>
        <end position="746"/>
    </location>
</feature>
<keyword evidence="19" id="KW-0472">Membrane</keyword>
<comment type="catalytic activity">
    <reaction evidence="16">
        <text>(3Z)-decenoyl-[ACP] + malonyl-[ACP] + H(+) = 3-oxo-(5Z)-dodecenoyl-[ACP] + holo-[ACP] + CO2</text>
        <dbReference type="Rhea" id="RHEA:54940"/>
        <dbReference type="Rhea" id="RHEA-COMP:9623"/>
        <dbReference type="Rhea" id="RHEA-COMP:9685"/>
        <dbReference type="Rhea" id="RHEA-COMP:9927"/>
        <dbReference type="Rhea" id="RHEA-COMP:14042"/>
        <dbReference type="ChEBI" id="CHEBI:15378"/>
        <dbReference type="ChEBI" id="CHEBI:16526"/>
        <dbReference type="ChEBI" id="CHEBI:64479"/>
        <dbReference type="ChEBI" id="CHEBI:78449"/>
        <dbReference type="ChEBI" id="CHEBI:78798"/>
        <dbReference type="ChEBI" id="CHEBI:138410"/>
    </reaction>
    <physiologicalReaction direction="left-to-right" evidence="16">
        <dbReference type="Rhea" id="RHEA:54941"/>
    </physiologicalReaction>
</comment>
<name>A0A0A2VYZ9_BEABA</name>
<dbReference type="InterPro" id="IPR036259">
    <property type="entry name" value="MFS_trans_sf"/>
</dbReference>
<dbReference type="SMART" id="SM00825">
    <property type="entry name" value="PKS_KS"/>
    <property type="match status" value="1"/>
</dbReference>
<dbReference type="FunFam" id="3.40.47.10:FF:000005">
    <property type="entry name" value="3-oxoacyl-[acyl-carrier-protein] synthase I"/>
    <property type="match status" value="1"/>
</dbReference>
<feature type="transmembrane region" description="Helical" evidence="19">
    <location>
        <begin position="532"/>
        <end position="553"/>
    </location>
</feature>
<evidence type="ECO:0000256" key="5">
    <source>
        <dbReference type="ARBA" id="ARBA00013191"/>
    </source>
</evidence>
<comment type="caution">
    <text evidence="22">The sequence shown here is derived from an EMBL/GenBank/DDBJ whole genome shotgun (WGS) entry which is preliminary data.</text>
</comment>
<keyword evidence="10" id="KW-0443">Lipid metabolism</keyword>
<keyword evidence="7" id="KW-0444">Lipid biosynthesis</keyword>
<keyword evidence="19" id="KW-0812">Transmembrane</keyword>
<evidence type="ECO:0000256" key="19">
    <source>
        <dbReference type="SAM" id="Phobius"/>
    </source>
</evidence>
<dbReference type="NCBIfam" id="NF005935">
    <property type="entry name" value="PRK07967.1"/>
    <property type="match status" value="1"/>
</dbReference>
<dbReference type="InterPro" id="IPR014030">
    <property type="entry name" value="Ketoacyl_synth_N"/>
</dbReference>
<dbReference type="InterPro" id="IPR020841">
    <property type="entry name" value="PKS_Beta-ketoAc_synthase_dom"/>
</dbReference>
<evidence type="ECO:0000256" key="16">
    <source>
        <dbReference type="ARBA" id="ARBA00048121"/>
    </source>
</evidence>
<dbReference type="InterPro" id="IPR018201">
    <property type="entry name" value="Ketoacyl_synth_AS"/>
</dbReference>
<evidence type="ECO:0000256" key="9">
    <source>
        <dbReference type="ARBA" id="ARBA00022832"/>
    </source>
</evidence>
<keyword evidence="19" id="KW-1133">Transmembrane helix</keyword>
<dbReference type="HOGENOM" id="CLU_372529_0_0_1"/>
<evidence type="ECO:0000256" key="6">
    <source>
        <dbReference type="ARBA" id="ARBA00022490"/>
    </source>
</evidence>
<proteinExistence type="inferred from homology"/>
<evidence type="ECO:0000256" key="15">
    <source>
        <dbReference type="ARBA" id="ARBA00042143"/>
    </source>
</evidence>
<evidence type="ECO:0000256" key="11">
    <source>
        <dbReference type="ARBA" id="ARBA00023160"/>
    </source>
</evidence>
<dbReference type="NCBIfam" id="NF003477">
    <property type="entry name" value="PRK05122.1"/>
    <property type="match status" value="1"/>
</dbReference>
<dbReference type="Proteomes" id="UP000030106">
    <property type="component" value="Unassembled WGS sequence"/>
</dbReference>
<feature type="transmembrane region" description="Helical" evidence="19">
    <location>
        <begin position="403"/>
        <end position="426"/>
    </location>
</feature>
<dbReference type="AlphaFoldDB" id="A0A0A2VYZ9"/>
<evidence type="ECO:0000259" key="21">
    <source>
        <dbReference type="PROSITE" id="PS52004"/>
    </source>
</evidence>
<comment type="subunit">
    <text evidence="4">Homodimer.</text>
</comment>
<feature type="transmembrane region" description="Helical" evidence="19">
    <location>
        <begin position="467"/>
        <end position="486"/>
    </location>
</feature>
<dbReference type="GO" id="GO:0006633">
    <property type="term" value="P:fatty acid biosynthetic process"/>
    <property type="evidence" value="ECO:0007669"/>
    <property type="project" value="UniProtKB-KW"/>
</dbReference>
<comment type="subcellular location">
    <subcellularLocation>
        <location evidence="2">Cytoplasm</location>
    </subcellularLocation>
    <subcellularLocation>
        <location evidence="1">Membrane</location>
        <topology evidence="1">Multi-pass membrane protein</topology>
    </subcellularLocation>
</comment>
<evidence type="ECO:0000259" key="20">
    <source>
        <dbReference type="PROSITE" id="PS50850"/>
    </source>
</evidence>
<evidence type="ECO:0000256" key="18">
    <source>
        <dbReference type="RuleBase" id="RU003694"/>
    </source>
</evidence>
<dbReference type="PANTHER" id="PTHR11712">
    <property type="entry name" value="POLYKETIDE SYNTHASE-RELATED"/>
    <property type="match status" value="1"/>
</dbReference>
<dbReference type="GO" id="GO:0004315">
    <property type="term" value="F:3-oxoacyl-[acyl-carrier-protein] synthase activity"/>
    <property type="evidence" value="ECO:0007669"/>
    <property type="project" value="UniProtKB-EC"/>
</dbReference>
<dbReference type="InterPro" id="IPR011701">
    <property type="entry name" value="MFS"/>
</dbReference>
<dbReference type="GO" id="GO:0005829">
    <property type="term" value="C:cytosol"/>
    <property type="evidence" value="ECO:0007669"/>
    <property type="project" value="TreeGrafter"/>
</dbReference>
<dbReference type="Pfam" id="PF07690">
    <property type="entry name" value="MFS_1"/>
    <property type="match status" value="1"/>
</dbReference>